<reference evidence="1 2" key="1">
    <citation type="journal article" date="2022" name="Hortic Res">
        <title>A haplotype resolved chromosomal level avocado genome allows analysis of novel avocado genes.</title>
        <authorList>
            <person name="Nath O."/>
            <person name="Fletcher S.J."/>
            <person name="Hayward A."/>
            <person name="Shaw L.M."/>
            <person name="Masouleh A.K."/>
            <person name="Furtado A."/>
            <person name="Henry R.J."/>
            <person name="Mitter N."/>
        </authorList>
    </citation>
    <scope>NUCLEOTIDE SEQUENCE [LARGE SCALE GENOMIC DNA]</scope>
    <source>
        <strain evidence="2">cv. Hass</strain>
    </source>
</reference>
<organism evidence="1 2">
    <name type="scientific">Persea americana</name>
    <name type="common">Avocado</name>
    <dbReference type="NCBI Taxonomy" id="3435"/>
    <lineage>
        <taxon>Eukaryota</taxon>
        <taxon>Viridiplantae</taxon>
        <taxon>Streptophyta</taxon>
        <taxon>Embryophyta</taxon>
        <taxon>Tracheophyta</taxon>
        <taxon>Spermatophyta</taxon>
        <taxon>Magnoliopsida</taxon>
        <taxon>Magnoliidae</taxon>
        <taxon>Laurales</taxon>
        <taxon>Lauraceae</taxon>
        <taxon>Persea</taxon>
    </lineage>
</organism>
<name>A0ACC2KT24_PERAE</name>
<keyword evidence="2" id="KW-1185">Reference proteome</keyword>
<proteinExistence type="predicted"/>
<protein>
    <submittedName>
        <fullName evidence="1">Uncharacterized protein</fullName>
    </submittedName>
</protein>
<dbReference type="Proteomes" id="UP001234297">
    <property type="component" value="Chromosome 11"/>
</dbReference>
<accession>A0ACC2KT24</accession>
<evidence type="ECO:0000313" key="1">
    <source>
        <dbReference type="EMBL" id="KAJ8624149.1"/>
    </source>
</evidence>
<sequence length="101" mass="10580">MTDLSPSVKRAANCSSTPFKRCGQQASEIAPHIPQLTSLPVECASVGGTRTAHSESVKRPHALGTSSSPVKLPCASRTSPSWLSSVPTKLKLSLAIAWPLS</sequence>
<gene>
    <name evidence="1" type="ORF">MRB53_032679</name>
</gene>
<evidence type="ECO:0000313" key="2">
    <source>
        <dbReference type="Proteomes" id="UP001234297"/>
    </source>
</evidence>
<dbReference type="EMBL" id="CM056819">
    <property type="protein sequence ID" value="KAJ8624149.1"/>
    <property type="molecule type" value="Genomic_DNA"/>
</dbReference>
<comment type="caution">
    <text evidence="1">The sequence shown here is derived from an EMBL/GenBank/DDBJ whole genome shotgun (WGS) entry which is preliminary data.</text>
</comment>